<reference evidence="1" key="1">
    <citation type="submission" date="2021-01" db="EMBL/GenBank/DDBJ databases">
        <authorList>
            <consortium name="Genoscope - CEA"/>
            <person name="William W."/>
        </authorList>
    </citation>
    <scope>NUCLEOTIDE SEQUENCE</scope>
</reference>
<organism evidence="1 2">
    <name type="scientific">Paramecium sonneborni</name>
    <dbReference type="NCBI Taxonomy" id="65129"/>
    <lineage>
        <taxon>Eukaryota</taxon>
        <taxon>Sar</taxon>
        <taxon>Alveolata</taxon>
        <taxon>Ciliophora</taxon>
        <taxon>Intramacronucleata</taxon>
        <taxon>Oligohymenophorea</taxon>
        <taxon>Peniculida</taxon>
        <taxon>Parameciidae</taxon>
        <taxon>Paramecium</taxon>
    </lineage>
</organism>
<name>A0A8S1M3U5_9CILI</name>
<dbReference type="OrthoDB" id="298581at2759"/>
<comment type="caution">
    <text evidence="1">The sequence shown here is derived from an EMBL/GenBank/DDBJ whole genome shotgun (WGS) entry which is preliminary data.</text>
</comment>
<gene>
    <name evidence="1" type="ORF">PSON_ATCC_30995.1.T0300230</name>
</gene>
<evidence type="ECO:0000313" key="2">
    <source>
        <dbReference type="Proteomes" id="UP000692954"/>
    </source>
</evidence>
<dbReference type="EMBL" id="CAJJDN010000030">
    <property type="protein sequence ID" value="CAD8073302.1"/>
    <property type="molecule type" value="Genomic_DNA"/>
</dbReference>
<dbReference type="AlphaFoldDB" id="A0A8S1M3U5"/>
<accession>A0A8S1M3U5</accession>
<proteinExistence type="predicted"/>
<evidence type="ECO:0000313" key="1">
    <source>
        <dbReference type="EMBL" id="CAD8073302.1"/>
    </source>
</evidence>
<keyword evidence="2" id="KW-1185">Reference proteome</keyword>
<protein>
    <submittedName>
        <fullName evidence="1">Uncharacterized protein</fullName>
    </submittedName>
</protein>
<dbReference type="Proteomes" id="UP000692954">
    <property type="component" value="Unassembled WGS sequence"/>
</dbReference>
<sequence>MISGIFGDLQLAEISITELRKQKNLNIEQPQKQQSRQSQIFSQNNFHIEIKRPNFDSIQLNHPLLQLDLNDIQNSKFFEINDEKFNELMKNNLQYLDKYYLNQDYKVDLENRVSQTQIAQMNFQIKNNNQPMIPNDTNVRKIRANQQLNQQNQNSPLYPFLGNQSSDNDKTISEKDYNDIITYFRQKNNEISRDSVKFYIEAYDTKDPMLLFEFIKNEK</sequence>